<sequence length="136" mass="13712">MKEDVNMKKRRFAGICIAVLLAGMTGCANEAPAAQTETELSTQAESRTAAKETGNVSATAADDSSDSVEDVAGQGFVPPKGSRVDSNGNIATPSGETFSKDGGWAVPEGGHVDSQGRIIDKNGNVMGGGAPVGSKG</sequence>
<comment type="caution">
    <text evidence="3">The sequence shown here is derived from an EMBL/GenBank/DDBJ whole genome shotgun (WGS) entry which is preliminary data.</text>
</comment>
<proteinExistence type="predicted"/>
<evidence type="ECO:0008006" key="5">
    <source>
        <dbReference type="Google" id="ProtNLM"/>
    </source>
</evidence>
<evidence type="ECO:0000256" key="2">
    <source>
        <dbReference type="SAM" id="SignalP"/>
    </source>
</evidence>
<feature type="compositionally biased region" description="Gly residues" evidence="1">
    <location>
        <begin position="125"/>
        <end position="136"/>
    </location>
</feature>
<feature type="chain" id="PRO_5039065740" description="Lipoprotein" evidence="2">
    <location>
        <begin position="29"/>
        <end position="136"/>
    </location>
</feature>
<dbReference type="EMBL" id="ACCL02000028">
    <property type="protein sequence ID" value="EET58617.1"/>
    <property type="molecule type" value="Genomic_DNA"/>
</dbReference>
<evidence type="ECO:0000256" key="1">
    <source>
        <dbReference type="SAM" id="MobiDB-lite"/>
    </source>
</evidence>
<dbReference type="AlphaFoldDB" id="C6LLA6"/>
<protein>
    <recommendedName>
        <fullName evidence="5">Lipoprotein</fullName>
    </recommendedName>
</protein>
<accession>C6LLA6</accession>
<feature type="signal peptide" evidence="2">
    <location>
        <begin position="1"/>
        <end position="28"/>
    </location>
</feature>
<evidence type="ECO:0000313" key="3">
    <source>
        <dbReference type="EMBL" id="EET58617.1"/>
    </source>
</evidence>
<dbReference type="STRING" id="168384.SAMN05660368_03525"/>
<keyword evidence="4" id="KW-1185">Reference proteome</keyword>
<dbReference type="PROSITE" id="PS51257">
    <property type="entry name" value="PROKAR_LIPOPROTEIN"/>
    <property type="match status" value="1"/>
</dbReference>
<gene>
    <name evidence="3" type="ORF">BRYFOR_09453</name>
</gene>
<feature type="compositionally biased region" description="Polar residues" evidence="1">
    <location>
        <begin position="35"/>
        <end position="46"/>
    </location>
</feature>
<dbReference type="Proteomes" id="UP000005561">
    <property type="component" value="Unassembled WGS sequence"/>
</dbReference>
<evidence type="ECO:0000313" key="4">
    <source>
        <dbReference type="Proteomes" id="UP000005561"/>
    </source>
</evidence>
<organism evidence="3 4">
    <name type="scientific">Marvinbryantia formatexigens DSM 14469</name>
    <dbReference type="NCBI Taxonomy" id="478749"/>
    <lineage>
        <taxon>Bacteria</taxon>
        <taxon>Bacillati</taxon>
        <taxon>Bacillota</taxon>
        <taxon>Clostridia</taxon>
        <taxon>Lachnospirales</taxon>
        <taxon>Lachnospiraceae</taxon>
        <taxon>Marvinbryantia</taxon>
    </lineage>
</organism>
<feature type="compositionally biased region" description="Polar residues" evidence="1">
    <location>
        <begin position="84"/>
        <end position="97"/>
    </location>
</feature>
<keyword evidence="2" id="KW-0732">Signal</keyword>
<name>C6LLA6_9FIRM</name>
<feature type="region of interest" description="Disordered" evidence="1">
    <location>
        <begin position="31"/>
        <end position="136"/>
    </location>
</feature>
<reference evidence="3" key="1">
    <citation type="submission" date="2009-07" db="EMBL/GenBank/DDBJ databases">
        <authorList>
            <person name="Weinstock G."/>
            <person name="Sodergren E."/>
            <person name="Clifton S."/>
            <person name="Fulton L."/>
            <person name="Fulton B."/>
            <person name="Courtney L."/>
            <person name="Fronick C."/>
            <person name="Harrison M."/>
            <person name="Strong C."/>
            <person name="Farmer C."/>
            <person name="Delahaunty K."/>
            <person name="Markovic C."/>
            <person name="Hall O."/>
            <person name="Minx P."/>
            <person name="Tomlinson C."/>
            <person name="Mitreva M."/>
            <person name="Nelson J."/>
            <person name="Hou S."/>
            <person name="Wollam A."/>
            <person name="Pepin K.H."/>
            <person name="Johnson M."/>
            <person name="Bhonagiri V."/>
            <person name="Nash W.E."/>
            <person name="Warren W."/>
            <person name="Chinwalla A."/>
            <person name="Mardis E.R."/>
            <person name="Wilson R.K."/>
        </authorList>
    </citation>
    <scope>NUCLEOTIDE SEQUENCE [LARGE SCALE GENOMIC DNA]</scope>
    <source>
        <strain evidence="3">DSM 14469</strain>
    </source>
</reference>